<evidence type="ECO:0000256" key="1">
    <source>
        <dbReference type="ARBA" id="ARBA00004141"/>
    </source>
</evidence>
<name>A0AAV1I0R2_9CHLO</name>
<dbReference type="NCBIfam" id="TIGR01297">
    <property type="entry name" value="CDF"/>
    <property type="match status" value="1"/>
</dbReference>
<dbReference type="PANTHER" id="PTHR11562:SF17">
    <property type="entry name" value="RE54080P-RELATED"/>
    <property type="match status" value="1"/>
</dbReference>
<dbReference type="InterPro" id="IPR058533">
    <property type="entry name" value="Cation_efflux_TM"/>
</dbReference>
<feature type="transmembrane region" description="Helical" evidence="6">
    <location>
        <begin position="20"/>
        <end position="41"/>
    </location>
</feature>
<evidence type="ECO:0000313" key="8">
    <source>
        <dbReference type="EMBL" id="CAK0765306.1"/>
    </source>
</evidence>
<dbReference type="Pfam" id="PF01545">
    <property type="entry name" value="Cation_efflux"/>
    <property type="match status" value="1"/>
</dbReference>
<keyword evidence="9" id="KW-1185">Reference proteome</keyword>
<keyword evidence="2 6" id="KW-0812">Transmembrane</keyword>
<gene>
    <name evidence="8" type="ORF">CVIRNUC_003245</name>
</gene>
<dbReference type="GO" id="GO:0005385">
    <property type="term" value="F:zinc ion transmembrane transporter activity"/>
    <property type="evidence" value="ECO:0007669"/>
    <property type="project" value="TreeGrafter"/>
</dbReference>
<accession>A0AAV1I0R2</accession>
<protein>
    <recommendedName>
        <fullName evidence="7">Cation efflux protein transmembrane domain-containing protein</fullName>
    </recommendedName>
</protein>
<dbReference type="EMBL" id="CAUYUE010000004">
    <property type="protein sequence ID" value="CAK0765306.1"/>
    <property type="molecule type" value="Genomic_DNA"/>
</dbReference>
<dbReference type="InterPro" id="IPR027469">
    <property type="entry name" value="Cation_efflux_TMD_sf"/>
</dbReference>
<dbReference type="Gene3D" id="1.20.1510.10">
    <property type="entry name" value="Cation efflux protein transmembrane domain"/>
    <property type="match status" value="1"/>
</dbReference>
<dbReference type="Proteomes" id="UP001314263">
    <property type="component" value="Unassembled WGS sequence"/>
</dbReference>
<dbReference type="GO" id="GO:0005886">
    <property type="term" value="C:plasma membrane"/>
    <property type="evidence" value="ECO:0007669"/>
    <property type="project" value="TreeGrafter"/>
</dbReference>
<dbReference type="InterPro" id="IPR050681">
    <property type="entry name" value="CDF/SLC30A"/>
</dbReference>
<keyword evidence="4 6" id="KW-1133">Transmembrane helix</keyword>
<evidence type="ECO:0000256" key="2">
    <source>
        <dbReference type="ARBA" id="ARBA00022692"/>
    </source>
</evidence>
<feature type="transmembrane region" description="Helical" evidence="6">
    <location>
        <begin position="57"/>
        <end position="80"/>
    </location>
</feature>
<evidence type="ECO:0000259" key="7">
    <source>
        <dbReference type="Pfam" id="PF01545"/>
    </source>
</evidence>
<proteinExistence type="predicted"/>
<keyword evidence="5 6" id="KW-0472">Membrane</keyword>
<keyword evidence="3" id="KW-0864">Zinc transport</keyword>
<evidence type="ECO:0000256" key="5">
    <source>
        <dbReference type="ARBA" id="ARBA00023136"/>
    </source>
</evidence>
<reference evidence="8 9" key="1">
    <citation type="submission" date="2023-10" db="EMBL/GenBank/DDBJ databases">
        <authorList>
            <person name="Maclean D."/>
            <person name="Macfadyen A."/>
        </authorList>
    </citation>
    <scope>NUCLEOTIDE SEQUENCE [LARGE SCALE GENOMIC DNA]</scope>
</reference>
<dbReference type="PANTHER" id="PTHR11562">
    <property type="entry name" value="CATION EFFLUX PROTEIN/ ZINC TRANSPORTER"/>
    <property type="match status" value="1"/>
</dbReference>
<comment type="subcellular location">
    <subcellularLocation>
        <location evidence="1">Membrane</location>
        <topology evidence="1">Multi-pass membrane protein</topology>
    </subcellularLocation>
</comment>
<dbReference type="InterPro" id="IPR002524">
    <property type="entry name" value="Cation_efflux"/>
</dbReference>
<keyword evidence="3" id="KW-0813">Transport</keyword>
<sequence>MVGEVVGGVFAHSLAVLTDAAHMLSDVSAFAISLIAGYYALRKSNAAHTFGYHRAEVLGGAISVLIIWVVTGILVYEAILRVINPQDVDGRLMFFLALSGIIVNVVNFFVLSGTHAHSHKGDDNGIEEGKGSLAMRSAVIHVAGDCVQSVGVGVAAVIIWRWTIFMTFTFGR</sequence>
<comment type="caution">
    <text evidence="8">The sequence shown here is derived from an EMBL/GenBank/DDBJ whole genome shotgun (WGS) entry which is preliminary data.</text>
</comment>
<keyword evidence="3" id="KW-0862">Zinc</keyword>
<keyword evidence="3" id="KW-0406">Ion transport</keyword>
<evidence type="ECO:0000256" key="3">
    <source>
        <dbReference type="ARBA" id="ARBA00022906"/>
    </source>
</evidence>
<evidence type="ECO:0000313" key="9">
    <source>
        <dbReference type="Proteomes" id="UP001314263"/>
    </source>
</evidence>
<evidence type="ECO:0000256" key="4">
    <source>
        <dbReference type="ARBA" id="ARBA00022989"/>
    </source>
</evidence>
<dbReference type="AlphaFoldDB" id="A0AAV1I0R2"/>
<organism evidence="8 9">
    <name type="scientific">Coccomyxa viridis</name>
    <dbReference type="NCBI Taxonomy" id="1274662"/>
    <lineage>
        <taxon>Eukaryota</taxon>
        <taxon>Viridiplantae</taxon>
        <taxon>Chlorophyta</taxon>
        <taxon>core chlorophytes</taxon>
        <taxon>Trebouxiophyceae</taxon>
        <taxon>Trebouxiophyceae incertae sedis</taxon>
        <taxon>Coccomyxaceae</taxon>
        <taxon>Coccomyxa</taxon>
    </lineage>
</organism>
<evidence type="ECO:0000256" key="6">
    <source>
        <dbReference type="SAM" id="Phobius"/>
    </source>
</evidence>
<dbReference type="SUPFAM" id="SSF161111">
    <property type="entry name" value="Cation efflux protein transmembrane domain-like"/>
    <property type="match status" value="1"/>
</dbReference>
<feature type="domain" description="Cation efflux protein transmembrane" evidence="7">
    <location>
        <begin position="2"/>
        <end position="161"/>
    </location>
</feature>
<feature type="transmembrane region" description="Helical" evidence="6">
    <location>
        <begin position="92"/>
        <end position="111"/>
    </location>
</feature>